<organism evidence="2 3">
    <name type="scientific">Teladorsagia circumcincta</name>
    <name type="common">Brown stomach worm</name>
    <name type="synonym">Ostertagia circumcincta</name>
    <dbReference type="NCBI Taxonomy" id="45464"/>
    <lineage>
        <taxon>Eukaryota</taxon>
        <taxon>Metazoa</taxon>
        <taxon>Ecdysozoa</taxon>
        <taxon>Nematoda</taxon>
        <taxon>Chromadorea</taxon>
        <taxon>Rhabditida</taxon>
        <taxon>Rhabditina</taxon>
        <taxon>Rhabditomorpha</taxon>
        <taxon>Strongyloidea</taxon>
        <taxon>Trichostrongylidae</taxon>
        <taxon>Teladorsagia</taxon>
    </lineage>
</organism>
<dbReference type="SUPFAM" id="SSF54001">
    <property type="entry name" value="Cysteine proteinases"/>
    <property type="match status" value="1"/>
</dbReference>
<dbReference type="GO" id="GO:0003684">
    <property type="term" value="F:damaged DNA binding"/>
    <property type="evidence" value="ECO:0007669"/>
    <property type="project" value="InterPro"/>
</dbReference>
<dbReference type="Proteomes" id="UP000230423">
    <property type="component" value="Unassembled WGS sequence"/>
</dbReference>
<name>A0A2G9TAT4_TELCI</name>
<dbReference type="GO" id="GO:0006289">
    <property type="term" value="P:nucleotide-excision repair"/>
    <property type="evidence" value="ECO:0007669"/>
    <property type="project" value="InterPro"/>
</dbReference>
<dbReference type="PANTHER" id="PTHR12135:SF0">
    <property type="entry name" value="DNA REPAIR PROTEIN COMPLEMENTING XP-C CELLS"/>
    <property type="match status" value="1"/>
</dbReference>
<evidence type="ECO:0000313" key="3">
    <source>
        <dbReference type="Proteomes" id="UP000230423"/>
    </source>
</evidence>
<accession>A0A2G9TAT4</accession>
<dbReference type="Pfam" id="PF03835">
    <property type="entry name" value="Rad4"/>
    <property type="match status" value="1"/>
</dbReference>
<dbReference type="PANTHER" id="PTHR12135">
    <property type="entry name" value="DNA REPAIR PROTEIN XP-C / RAD4"/>
    <property type="match status" value="1"/>
</dbReference>
<dbReference type="GO" id="GO:0003697">
    <property type="term" value="F:single-stranded DNA binding"/>
    <property type="evidence" value="ECO:0007669"/>
    <property type="project" value="TreeGrafter"/>
</dbReference>
<dbReference type="InterPro" id="IPR018325">
    <property type="entry name" value="Rad4/PNGase_transGLS-fold"/>
</dbReference>
<feature type="non-terminal residue" evidence="2">
    <location>
        <position position="1"/>
    </location>
</feature>
<gene>
    <name evidence="2" type="ORF">TELCIR_23575</name>
</gene>
<dbReference type="GO" id="GO:0006298">
    <property type="term" value="P:mismatch repair"/>
    <property type="evidence" value="ECO:0007669"/>
    <property type="project" value="TreeGrafter"/>
</dbReference>
<reference evidence="2 3" key="1">
    <citation type="submission" date="2015-09" db="EMBL/GenBank/DDBJ databases">
        <title>Draft genome of the parasitic nematode Teladorsagia circumcincta isolate WARC Sus (inbred).</title>
        <authorList>
            <person name="Mitreva M."/>
        </authorList>
    </citation>
    <scope>NUCLEOTIDE SEQUENCE [LARGE SCALE GENOMIC DNA]</scope>
    <source>
        <strain evidence="2 3">S</strain>
    </source>
</reference>
<dbReference type="AlphaFoldDB" id="A0A2G9TAT4"/>
<sequence>IVLDNIAKLKENYSSLCATAQMNHKGKGASKKKASSGTDSQIMVRDYWVEYWDRKQKRWICVDPLRATVDEPNAVEENVTKPVTYVLAIDNGELTLTFY</sequence>
<dbReference type="InterPro" id="IPR038765">
    <property type="entry name" value="Papain-like_cys_pep_sf"/>
</dbReference>
<dbReference type="GO" id="GO:0000111">
    <property type="term" value="C:nucleotide-excision repair factor 2 complex"/>
    <property type="evidence" value="ECO:0007669"/>
    <property type="project" value="TreeGrafter"/>
</dbReference>
<protein>
    <recommendedName>
        <fullName evidence="1">Rad4/PNGase transglutaminase-like fold domain-containing protein</fullName>
    </recommendedName>
</protein>
<dbReference type="InterPro" id="IPR004583">
    <property type="entry name" value="DNA_repair_Rad4"/>
</dbReference>
<feature type="domain" description="Rad4/PNGase transglutaminase-like fold" evidence="1">
    <location>
        <begin position="27"/>
        <end position="92"/>
    </location>
</feature>
<dbReference type="EMBL" id="KZ389634">
    <property type="protein sequence ID" value="PIO55044.1"/>
    <property type="molecule type" value="Genomic_DNA"/>
</dbReference>
<evidence type="ECO:0000259" key="1">
    <source>
        <dbReference type="Pfam" id="PF03835"/>
    </source>
</evidence>
<dbReference type="GO" id="GO:0005737">
    <property type="term" value="C:cytoplasm"/>
    <property type="evidence" value="ECO:0007669"/>
    <property type="project" value="TreeGrafter"/>
</dbReference>
<proteinExistence type="predicted"/>
<dbReference type="OrthoDB" id="300780at2759"/>
<keyword evidence="3" id="KW-1185">Reference proteome</keyword>
<evidence type="ECO:0000313" key="2">
    <source>
        <dbReference type="EMBL" id="PIO55044.1"/>
    </source>
</evidence>
<dbReference type="GO" id="GO:0071942">
    <property type="term" value="C:XPC complex"/>
    <property type="evidence" value="ECO:0007669"/>
    <property type="project" value="TreeGrafter"/>
</dbReference>
<dbReference type="Gene3D" id="3.10.620.30">
    <property type="match status" value="1"/>
</dbReference>